<comment type="caution">
    <text evidence="2">The sequence shown here is derived from an EMBL/GenBank/DDBJ whole genome shotgun (WGS) entry which is preliminary data.</text>
</comment>
<dbReference type="Proteomes" id="UP001157440">
    <property type="component" value="Unassembled WGS sequence"/>
</dbReference>
<sequence length="125" mass="13987">MQLPDWLPRRSERERRDAERDRRIAKGRAIRAAEAARAETIVAEAARTGNGGPPTLRAADEIRAIGQLMFGPRWVTDLADALGENPRQVRRWMSGEAEVPPRPLAWARDEGRKRAKELLALVGEG</sequence>
<name>A0AA37TGK9_9HYPH</name>
<organism evidence="2 3">
    <name type="scientific">Methylobacterium tardum</name>
    <dbReference type="NCBI Taxonomy" id="374432"/>
    <lineage>
        <taxon>Bacteria</taxon>
        <taxon>Pseudomonadati</taxon>
        <taxon>Pseudomonadota</taxon>
        <taxon>Alphaproteobacteria</taxon>
        <taxon>Hyphomicrobiales</taxon>
        <taxon>Methylobacteriaceae</taxon>
        <taxon>Methylobacterium</taxon>
    </lineage>
</organism>
<feature type="compositionally biased region" description="Basic and acidic residues" evidence="1">
    <location>
        <begin position="7"/>
        <end position="23"/>
    </location>
</feature>
<dbReference type="EMBL" id="BSPL01000028">
    <property type="protein sequence ID" value="GLS73641.1"/>
    <property type="molecule type" value="Genomic_DNA"/>
</dbReference>
<evidence type="ECO:0000313" key="3">
    <source>
        <dbReference type="Proteomes" id="UP001157440"/>
    </source>
</evidence>
<evidence type="ECO:0000313" key="2">
    <source>
        <dbReference type="EMBL" id="GLS73641.1"/>
    </source>
</evidence>
<evidence type="ECO:0000256" key="1">
    <source>
        <dbReference type="SAM" id="MobiDB-lite"/>
    </source>
</evidence>
<protein>
    <submittedName>
        <fullName evidence="2">Uncharacterized protein</fullName>
    </submittedName>
</protein>
<feature type="region of interest" description="Disordered" evidence="1">
    <location>
        <begin position="1"/>
        <end position="23"/>
    </location>
</feature>
<proteinExistence type="predicted"/>
<dbReference type="AlphaFoldDB" id="A0AA37TGK9"/>
<keyword evidence="3" id="KW-1185">Reference proteome</keyword>
<accession>A0AA37TGK9</accession>
<reference evidence="3" key="1">
    <citation type="journal article" date="2019" name="Int. J. Syst. Evol. Microbiol.">
        <title>The Global Catalogue of Microorganisms (GCM) 10K type strain sequencing project: providing services to taxonomists for standard genome sequencing and annotation.</title>
        <authorList>
            <consortium name="The Broad Institute Genomics Platform"/>
            <consortium name="The Broad Institute Genome Sequencing Center for Infectious Disease"/>
            <person name="Wu L."/>
            <person name="Ma J."/>
        </authorList>
    </citation>
    <scope>NUCLEOTIDE SEQUENCE [LARGE SCALE GENOMIC DNA]</scope>
    <source>
        <strain evidence="3">NBRC 103632</strain>
    </source>
</reference>
<gene>
    <name evidence="2" type="ORF">GCM10007890_56560</name>
</gene>